<comment type="caution">
    <text evidence="2">The sequence shown here is derived from an EMBL/GenBank/DDBJ whole genome shotgun (WGS) entry which is preliminary data.</text>
</comment>
<gene>
    <name evidence="2" type="ORF">GCM10023235_29920</name>
</gene>
<evidence type="ECO:0000313" key="2">
    <source>
        <dbReference type="EMBL" id="GAA4850902.1"/>
    </source>
</evidence>
<evidence type="ECO:0000313" key="3">
    <source>
        <dbReference type="Proteomes" id="UP001501752"/>
    </source>
</evidence>
<organism evidence="2 3">
    <name type="scientific">Kitasatospora terrestris</name>
    <dbReference type="NCBI Taxonomy" id="258051"/>
    <lineage>
        <taxon>Bacteria</taxon>
        <taxon>Bacillati</taxon>
        <taxon>Actinomycetota</taxon>
        <taxon>Actinomycetes</taxon>
        <taxon>Kitasatosporales</taxon>
        <taxon>Streptomycetaceae</taxon>
        <taxon>Kitasatospora</taxon>
    </lineage>
</organism>
<evidence type="ECO:0000256" key="1">
    <source>
        <dbReference type="SAM" id="MobiDB-lite"/>
    </source>
</evidence>
<feature type="region of interest" description="Disordered" evidence="1">
    <location>
        <begin position="119"/>
        <end position="145"/>
    </location>
</feature>
<dbReference type="EMBL" id="BAABIS010000001">
    <property type="protein sequence ID" value="GAA4850902.1"/>
    <property type="molecule type" value="Genomic_DNA"/>
</dbReference>
<dbReference type="Proteomes" id="UP001501752">
    <property type="component" value="Unassembled WGS sequence"/>
</dbReference>
<protein>
    <recommendedName>
        <fullName evidence="4">DUF222 domain-containing protein</fullName>
    </recommendedName>
</protein>
<evidence type="ECO:0008006" key="4">
    <source>
        <dbReference type="Google" id="ProtNLM"/>
    </source>
</evidence>
<sequence length="145" mass="15491">MRDTIAQELAGIAMPARAADGALTGAAVSGLAPGGLVPALEQCVEPCRRHMAAVRQLLDTGPGVDRLGEPRVPEIRLRVSGARRRLPLPVESVVLRSMREGIPNAVRRAAAHRVTVHPDHLPDRLRAPRCATTDRRTRRPDGGGG</sequence>
<proteinExistence type="predicted"/>
<accession>A0ABP9DRR6</accession>
<keyword evidence="3" id="KW-1185">Reference proteome</keyword>
<name>A0ABP9DRR6_9ACTN</name>
<reference evidence="3" key="1">
    <citation type="journal article" date="2019" name="Int. J. Syst. Evol. Microbiol.">
        <title>The Global Catalogue of Microorganisms (GCM) 10K type strain sequencing project: providing services to taxonomists for standard genome sequencing and annotation.</title>
        <authorList>
            <consortium name="The Broad Institute Genomics Platform"/>
            <consortium name="The Broad Institute Genome Sequencing Center for Infectious Disease"/>
            <person name="Wu L."/>
            <person name="Ma J."/>
        </authorList>
    </citation>
    <scope>NUCLEOTIDE SEQUENCE [LARGE SCALE GENOMIC DNA]</scope>
    <source>
        <strain evidence="3">JCM 13006</strain>
    </source>
</reference>
<dbReference type="Gene3D" id="6.10.250.2870">
    <property type="match status" value="1"/>
</dbReference>